<dbReference type="NCBIfam" id="NF040576">
    <property type="entry name" value="T2SS_GspM_XpsM"/>
    <property type="match status" value="1"/>
</dbReference>
<protein>
    <submittedName>
        <fullName evidence="2">General secretion pathway protein M</fullName>
    </submittedName>
</protein>
<dbReference type="AlphaFoldDB" id="A0A347WFM4"/>
<evidence type="ECO:0000313" key="3">
    <source>
        <dbReference type="Proteomes" id="UP000264120"/>
    </source>
</evidence>
<dbReference type="Gene3D" id="3.30.70.60">
    <property type="match status" value="1"/>
</dbReference>
<keyword evidence="1" id="KW-0472">Membrane</keyword>
<feature type="transmembrane region" description="Helical" evidence="1">
    <location>
        <begin position="23"/>
        <end position="48"/>
    </location>
</feature>
<organism evidence="2 3">
    <name type="scientific">Komagataeibacter saccharivorans</name>
    <dbReference type="NCBI Taxonomy" id="265959"/>
    <lineage>
        <taxon>Bacteria</taxon>
        <taxon>Pseudomonadati</taxon>
        <taxon>Pseudomonadota</taxon>
        <taxon>Alphaproteobacteria</taxon>
        <taxon>Acetobacterales</taxon>
        <taxon>Acetobacteraceae</taxon>
        <taxon>Komagataeibacter</taxon>
    </lineage>
</organism>
<evidence type="ECO:0000313" key="2">
    <source>
        <dbReference type="EMBL" id="AXY23667.1"/>
    </source>
</evidence>
<keyword evidence="1" id="KW-1133">Transmembrane helix</keyword>
<dbReference type="EMBL" id="CP023036">
    <property type="protein sequence ID" value="AXY23667.1"/>
    <property type="molecule type" value="Genomic_DNA"/>
</dbReference>
<dbReference type="InterPro" id="IPR034756">
    <property type="entry name" value="T2SSM_b"/>
</dbReference>
<dbReference type="RefSeq" id="WP_118963462.1">
    <property type="nucleotide sequence ID" value="NZ_CP023036.1"/>
</dbReference>
<keyword evidence="1" id="KW-0812">Transmembrane</keyword>
<reference evidence="2 3" key="1">
    <citation type="submission" date="2017-08" db="EMBL/GenBank/DDBJ databases">
        <title>Complete genome sequence of Gluconacetobacter saccharivorans CV1 isolated from Fermented Vinegar.</title>
        <authorList>
            <person name="Kim S.-Y."/>
        </authorList>
    </citation>
    <scope>NUCLEOTIDE SEQUENCE [LARGE SCALE GENOMIC DNA]</scope>
    <source>
        <strain evidence="2 3">CV1</strain>
    </source>
</reference>
<dbReference type="OrthoDB" id="7280938at2"/>
<proteinExistence type="predicted"/>
<name>A0A347WFM4_9PROT</name>
<keyword evidence="3" id="KW-1185">Reference proteome</keyword>
<dbReference type="InterPro" id="IPR014717">
    <property type="entry name" value="Transl_elong_EF1B/ribsomal_bS6"/>
</dbReference>
<sequence>MMASGSSEQTGQTVLPEGRKGQALAVGIGLVVLLVLWNMVAMPLWGWYHSRAEALDTRRAVVARMAALAAALPALRRQEASVPAGPSFLLEGGNDTVAAAALQERVQQMATEQGMALSSVETLAAVSVGRYRRIGVSIAMLTSFPAVIHFLDAVERASPVLLVDGLQLHATGENVGGAPSLQAAMAVLAFRRGDPQDGARPQVAP</sequence>
<gene>
    <name evidence="2" type="ORF">CD178_02921</name>
</gene>
<dbReference type="Pfam" id="PF10741">
    <property type="entry name" value="T2SSM_b"/>
    <property type="match status" value="1"/>
</dbReference>
<accession>A0A347WFM4</accession>
<evidence type="ECO:0000256" key="1">
    <source>
        <dbReference type="SAM" id="Phobius"/>
    </source>
</evidence>
<dbReference type="KEGG" id="ksc:CD178_02921"/>
<dbReference type="Proteomes" id="UP000264120">
    <property type="component" value="Chromosome"/>
</dbReference>